<organism evidence="2 3">
    <name type="scientific">Liparis tanakae</name>
    <name type="common">Tanaka's snailfish</name>
    <dbReference type="NCBI Taxonomy" id="230148"/>
    <lineage>
        <taxon>Eukaryota</taxon>
        <taxon>Metazoa</taxon>
        <taxon>Chordata</taxon>
        <taxon>Craniata</taxon>
        <taxon>Vertebrata</taxon>
        <taxon>Euteleostomi</taxon>
        <taxon>Actinopterygii</taxon>
        <taxon>Neopterygii</taxon>
        <taxon>Teleostei</taxon>
        <taxon>Neoteleostei</taxon>
        <taxon>Acanthomorphata</taxon>
        <taxon>Eupercaria</taxon>
        <taxon>Perciformes</taxon>
        <taxon>Cottioidei</taxon>
        <taxon>Cottales</taxon>
        <taxon>Liparidae</taxon>
        <taxon>Liparis</taxon>
    </lineage>
</organism>
<keyword evidence="3" id="KW-1185">Reference proteome</keyword>
<feature type="region of interest" description="Disordered" evidence="1">
    <location>
        <begin position="1"/>
        <end position="68"/>
    </location>
</feature>
<sequence length="213" mass="23193">MISEGQDAWEEAAAGGRGSEHGVFLTDSGGGGGGDEQTGGGEKKRANQKAGRPEGSGGRRVSPVESTLSRWEMEEAQACGRECPPPWWGLPSRPPSAGVMSCEVRGMGVSVMTGLGSGDLSMGFSSSLSWSLEFPLYLWEPFEDFEAARFLREGTPRERSGCRRGQIGGTRTGKVPPHFFWWEVVRRVHRKAPTTTTMMVKAPTEMMMTMTRM</sequence>
<dbReference type="EMBL" id="SRLO01000524">
    <property type="protein sequence ID" value="TNN53159.1"/>
    <property type="molecule type" value="Genomic_DNA"/>
</dbReference>
<reference evidence="2 3" key="1">
    <citation type="submission" date="2019-03" db="EMBL/GenBank/DDBJ databases">
        <title>First draft genome of Liparis tanakae, snailfish: a comprehensive survey of snailfish specific genes.</title>
        <authorList>
            <person name="Kim W."/>
            <person name="Song I."/>
            <person name="Jeong J.-H."/>
            <person name="Kim D."/>
            <person name="Kim S."/>
            <person name="Ryu S."/>
            <person name="Song J.Y."/>
            <person name="Lee S.K."/>
        </authorList>
    </citation>
    <scope>NUCLEOTIDE SEQUENCE [LARGE SCALE GENOMIC DNA]</scope>
    <source>
        <tissue evidence="2">Muscle</tissue>
    </source>
</reference>
<gene>
    <name evidence="2" type="ORF">EYF80_036620</name>
</gene>
<evidence type="ECO:0000313" key="3">
    <source>
        <dbReference type="Proteomes" id="UP000314294"/>
    </source>
</evidence>
<name>A0A4Z2GIE7_9TELE</name>
<proteinExistence type="predicted"/>
<feature type="compositionally biased region" description="Gly residues" evidence="1">
    <location>
        <begin position="28"/>
        <end position="40"/>
    </location>
</feature>
<comment type="caution">
    <text evidence="2">The sequence shown here is derived from an EMBL/GenBank/DDBJ whole genome shotgun (WGS) entry which is preliminary data.</text>
</comment>
<protein>
    <submittedName>
        <fullName evidence="2">Uncharacterized protein</fullName>
    </submittedName>
</protein>
<evidence type="ECO:0000256" key="1">
    <source>
        <dbReference type="SAM" id="MobiDB-lite"/>
    </source>
</evidence>
<dbReference type="Proteomes" id="UP000314294">
    <property type="component" value="Unassembled WGS sequence"/>
</dbReference>
<dbReference type="AlphaFoldDB" id="A0A4Z2GIE7"/>
<evidence type="ECO:0000313" key="2">
    <source>
        <dbReference type="EMBL" id="TNN53159.1"/>
    </source>
</evidence>
<accession>A0A4Z2GIE7</accession>